<dbReference type="Proteomes" id="UP000029121">
    <property type="component" value="Unassembled WGS sequence"/>
</dbReference>
<dbReference type="PANTHER" id="PTHR48449">
    <property type="entry name" value="DUF1985 DOMAIN-CONTAINING PROTEIN"/>
    <property type="match status" value="1"/>
</dbReference>
<accession>R0GDF2</accession>
<protein>
    <recommendedName>
        <fullName evidence="1">DUF1985 domain-containing protein</fullName>
    </recommendedName>
</protein>
<evidence type="ECO:0000259" key="1">
    <source>
        <dbReference type="Pfam" id="PF09331"/>
    </source>
</evidence>
<dbReference type="EMBL" id="KB870812">
    <property type="protein sequence ID" value="EOA14739.1"/>
    <property type="molecule type" value="Genomic_DNA"/>
</dbReference>
<organism evidence="2 3">
    <name type="scientific">Capsella rubella</name>
    <dbReference type="NCBI Taxonomy" id="81985"/>
    <lineage>
        <taxon>Eukaryota</taxon>
        <taxon>Viridiplantae</taxon>
        <taxon>Streptophyta</taxon>
        <taxon>Embryophyta</taxon>
        <taxon>Tracheophyta</taxon>
        <taxon>Spermatophyta</taxon>
        <taxon>Magnoliopsida</taxon>
        <taxon>eudicotyledons</taxon>
        <taxon>Gunneridae</taxon>
        <taxon>Pentapetalae</taxon>
        <taxon>rosids</taxon>
        <taxon>malvids</taxon>
        <taxon>Brassicales</taxon>
        <taxon>Brassicaceae</taxon>
        <taxon>Camelineae</taxon>
        <taxon>Capsella</taxon>
    </lineage>
</organism>
<proteinExistence type="predicted"/>
<evidence type="ECO:0000313" key="3">
    <source>
        <dbReference type="Proteomes" id="UP000029121"/>
    </source>
</evidence>
<dbReference type="PANTHER" id="PTHR48449:SF1">
    <property type="entry name" value="DUF1985 DOMAIN-CONTAINING PROTEIN"/>
    <property type="match status" value="1"/>
</dbReference>
<sequence length="523" mass="59653">MVKLMKIHLEAAPNWSEVDRIRFVYISVICGLVMAMDEKKVIPVTYIKLVMDLEKVRTYPWGLLAFDHLVKSIGKARSKLRNTTSYILDGFSYALQIWVMEAIPVIGELLGEKIDKKYFARCSYWKGSAKVSYDELIVIEKSIGTKCLHVYTSYSVFTYGKVDNLNALVRSGYNFGDHIWESVDDVLDENADDVVVSEDENVNTQLSDEDNELSGLQSTEKQTDKVEVAGLKKRKKKDGDVGTEARKRSLLCQCASTANCTFDEEMKSFVKGVTESSFTAFTESFEKRFKKMEEDVSEIKELICGARRAPTMPPPNPPEVEPKSTVETLLFDDMGTSPFEIDLNLDSQELGQLSQKTTVPGFDPSQCFLSGDIDKQPKKEVDASVDKKKIIIRNAGKDSIDPLLTFVSDELWDAYEAWSFRCLRFEVLKLGPTSLNHKLFDRIIMNNYWLQNDEIDAMMYIFREHTSLGRLPSSRVGFMNCMFSMLIKTEHAKYLKDRRSHKWSIDLLDYANGELPSHGKTRK</sequence>
<dbReference type="InterPro" id="IPR015410">
    <property type="entry name" value="DUF1985"/>
</dbReference>
<dbReference type="AlphaFoldDB" id="R0GDF2"/>
<feature type="domain" description="DUF1985" evidence="1">
    <location>
        <begin position="11"/>
        <end position="72"/>
    </location>
</feature>
<name>R0GDF2_9BRAS</name>
<gene>
    <name evidence="2" type="ORF">CARUB_v10028032mg</name>
</gene>
<keyword evidence="3" id="KW-1185">Reference proteome</keyword>
<dbReference type="Pfam" id="PF09331">
    <property type="entry name" value="DUF1985"/>
    <property type="match status" value="1"/>
</dbReference>
<evidence type="ECO:0000313" key="2">
    <source>
        <dbReference type="EMBL" id="EOA14739.1"/>
    </source>
</evidence>
<reference evidence="3" key="1">
    <citation type="journal article" date="2013" name="Nat. Genet.">
        <title>The Capsella rubella genome and the genomic consequences of rapid mating system evolution.</title>
        <authorList>
            <person name="Slotte T."/>
            <person name="Hazzouri K.M."/>
            <person name="Agren J.A."/>
            <person name="Koenig D."/>
            <person name="Maumus F."/>
            <person name="Guo Y.L."/>
            <person name="Steige K."/>
            <person name="Platts A.E."/>
            <person name="Escobar J.S."/>
            <person name="Newman L.K."/>
            <person name="Wang W."/>
            <person name="Mandakova T."/>
            <person name="Vello E."/>
            <person name="Smith L.M."/>
            <person name="Henz S.R."/>
            <person name="Steffen J."/>
            <person name="Takuno S."/>
            <person name="Brandvain Y."/>
            <person name="Coop G."/>
            <person name="Andolfatto P."/>
            <person name="Hu T.T."/>
            <person name="Blanchette M."/>
            <person name="Clark R.M."/>
            <person name="Quesneville H."/>
            <person name="Nordborg M."/>
            <person name="Gaut B.S."/>
            <person name="Lysak M.A."/>
            <person name="Jenkins J."/>
            <person name="Grimwood J."/>
            <person name="Chapman J."/>
            <person name="Prochnik S."/>
            <person name="Shu S."/>
            <person name="Rokhsar D."/>
            <person name="Schmutz J."/>
            <person name="Weigel D."/>
            <person name="Wright S.I."/>
        </authorList>
    </citation>
    <scope>NUCLEOTIDE SEQUENCE [LARGE SCALE GENOMIC DNA]</scope>
    <source>
        <strain evidence="3">cv. Monte Gargano</strain>
    </source>
</reference>